<accession>A0A2Y9C4N2</accession>
<dbReference type="EMBL" id="UETB01000003">
    <property type="protein sequence ID" value="SSA39893.1"/>
    <property type="molecule type" value="Genomic_DNA"/>
</dbReference>
<dbReference type="AlphaFoldDB" id="A0A2Y9C4N2"/>
<evidence type="ECO:0000313" key="1">
    <source>
        <dbReference type="EMBL" id="SSA39893.1"/>
    </source>
</evidence>
<protein>
    <submittedName>
        <fullName evidence="1">Uncharacterized protein</fullName>
    </submittedName>
</protein>
<dbReference type="SUPFAM" id="SSF52980">
    <property type="entry name" value="Restriction endonuclease-like"/>
    <property type="match status" value="1"/>
</dbReference>
<gene>
    <name evidence="1" type="ORF">SAMN05216184_10374</name>
</gene>
<proteinExistence type="predicted"/>
<organism evidence="1 2">
    <name type="scientific">Georgenia satyanarayanai</name>
    <dbReference type="NCBI Taxonomy" id="860221"/>
    <lineage>
        <taxon>Bacteria</taxon>
        <taxon>Bacillati</taxon>
        <taxon>Actinomycetota</taxon>
        <taxon>Actinomycetes</taxon>
        <taxon>Micrococcales</taxon>
        <taxon>Bogoriellaceae</taxon>
        <taxon>Georgenia</taxon>
    </lineage>
</organism>
<dbReference type="Gene3D" id="3.40.960.10">
    <property type="entry name" value="VSR Endonuclease"/>
    <property type="match status" value="1"/>
</dbReference>
<dbReference type="InterPro" id="IPR011335">
    <property type="entry name" value="Restrct_endonuc-II-like"/>
</dbReference>
<reference evidence="1 2" key="1">
    <citation type="submission" date="2016-10" db="EMBL/GenBank/DDBJ databases">
        <authorList>
            <person name="Cai Z."/>
        </authorList>
    </citation>
    <scope>NUCLEOTIDE SEQUENCE [LARGE SCALE GENOMIC DNA]</scope>
    <source>
        <strain evidence="1 2">CGMCC 1.10826</strain>
    </source>
</reference>
<keyword evidence="2" id="KW-1185">Reference proteome</keyword>
<name>A0A2Y9C4N2_9MICO</name>
<dbReference type="Proteomes" id="UP000250222">
    <property type="component" value="Unassembled WGS sequence"/>
</dbReference>
<sequence length="233" mass="26284">MGIDVRPPSRWEVVPLLECLVPLGATRPRRPDLNAYVSDLPEDDVVDVGGVACTSAVRTALDLARYRPRFLGLDAVDAMAHEGLVTVAGLEEAARPLRGHRFIRRAREVIDLCEPRTESMGESWSRLRVVEAGLPRPQVQVSLCDADGREIFRIDMGYLKEQVGIEYDGVAHHLKTAEQRARDDARRAEIRDRFGWRVAVTTKEDVFGRRPLVEGTVMEMLGLSFEVRRRVWA</sequence>
<evidence type="ECO:0000313" key="2">
    <source>
        <dbReference type="Proteomes" id="UP000250222"/>
    </source>
</evidence>